<dbReference type="InterPro" id="IPR051766">
    <property type="entry name" value="TXND_domain-containing"/>
</dbReference>
<dbReference type="InterPro" id="IPR017937">
    <property type="entry name" value="Thioredoxin_CS"/>
</dbReference>
<feature type="domain" description="Thioredoxin" evidence="12">
    <location>
        <begin position="5"/>
        <end position="70"/>
    </location>
</feature>
<reference evidence="14" key="2">
    <citation type="submission" date="2025-09" db="UniProtKB">
        <authorList>
            <consortium name="Ensembl"/>
        </authorList>
    </citation>
    <scope>IDENTIFICATION</scope>
</reference>
<evidence type="ECO:0000256" key="6">
    <source>
        <dbReference type="ARBA" id="ARBA00013499"/>
    </source>
</evidence>
<feature type="domain" description="Nucleoside diphosphate kinase-like" evidence="13">
    <location>
        <begin position="99"/>
        <end position="149"/>
    </location>
</feature>
<dbReference type="GO" id="GO:0005737">
    <property type="term" value="C:cytoplasm"/>
    <property type="evidence" value="ECO:0007669"/>
    <property type="project" value="UniProtKB-SubCell"/>
</dbReference>
<reference evidence="14" key="1">
    <citation type="submission" date="2025-08" db="UniProtKB">
        <authorList>
            <consortium name="Ensembl"/>
        </authorList>
    </citation>
    <scope>IDENTIFICATION</scope>
</reference>
<evidence type="ECO:0000259" key="12">
    <source>
        <dbReference type="Pfam" id="PF00085"/>
    </source>
</evidence>
<dbReference type="PANTHER" id="PTHR46135:SF3">
    <property type="entry name" value="NME_NM23 FAMILY MEMBER 8"/>
    <property type="match status" value="1"/>
</dbReference>
<dbReference type="SUPFAM" id="SSF54919">
    <property type="entry name" value="Nucleoside diphosphate kinase, NDK"/>
    <property type="match status" value="1"/>
</dbReference>
<evidence type="ECO:0000256" key="4">
    <source>
        <dbReference type="ARBA" id="ARBA00004496"/>
    </source>
</evidence>
<protein>
    <recommendedName>
        <fullName evidence="6">Nucleoside diphosphate kinase B</fullName>
    </recommendedName>
</protein>
<evidence type="ECO:0000256" key="9">
    <source>
        <dbReference type="ARBA" id="ARBA00023242"/>
    </source>
</evidence>
<keyword evidence="15" id="KW-1185">Reference proteome</keyword>
<evidence type="ECO:0000256" key="7">
    <source>
        <dbReference type="ARBA" id="ARBA00022490"/>
    </source>
</evidence>
<comment type="caution">
    <text evidence="11">Lacks conserved residue(s) required for the propagation of feature annotation.</text>
</comment>
<dbReference type="GO" id="GO:0005634">
    <property type="term" value="C:nucleus"/>
    <property type="evidence" value="ECO:0007669"/>
    <property type="project" value="UniProtKB-SubCell"/>
</dbReference>
<dbReference type="PANTHER" id="PTHR46135">
    <property type="entry name" value="NME/NM23 FAMILY MEMBER 8"/>
    <property type="match status" value="1"/>
</dbReference>
<dbReference type="AlphaFoldDB" id="A0A3B4ACD0"/>
<keyword evidence="8" id="KW-0479">Metal-binding</keyword>
<keyword evidence="9" id="KW-0539">Nucleus</keyword>
<dbReference type="GO" id="GO:0001726">
    <property type="term" value="C:ruffle"/>
    <property type="evidence" value="ECO:0007669"/>
    <property type="project" value="UniProtKB-SubCell"/>
</dbReference>
<dbReference type="InterPro" id="IPR013766">
    <property type="entry name" value="Thioredoxin_domain"/>
</dbReference>
<dbReference type="GO" id="GO:0046872">
    <property type="term" value="F:metal ion binding"/>
    <property type="evidence" value="ECO:0007669"/>
    <property type="project" value="UniProtKB-KW"/>
</dbReference>
<evidence type="ECO:0000256" key="5">
    <source>
        <dbReference type="ARBA" id="ARBA00004510"/>
    </source>
</evidence>
<sequence>MLATKGLTVVDVYQQWCGPCRAVISLLRKIKNELGDDLLHFAIAEADSIDALERYRGKCEPTFLFYAIKDEGLDEDKEEPKTQSEDEENIIVPASKSCTVSILKPDAVAHGKANEIIMKIQDAGFEILVHEERTLTEIEARDFYQHKAQEVLPGNKENTLRDKTAYSAHTKEAYSVKAAVCILTGLHDFGEKTSN</sequence>
<dbReference type="Pfam" id="PF00085">
    <property type="entry name" value="Thioredoxin"/>
    <property type="match status" value="1"/>
</dbReference>
<dbReference type="SUPFAM" id="SSF52833">
    <property type="entry name" value="Thioredoxin-like"/>
    <property type="match status" value="1"/>
</dbReference>
<dbReference type="Proteomes" id="UP000261520">
    <property type="component" value="Unplaced"/>
</dbReference>
<keyword evidence="10" id="KW-0131">Cell cycle</keyword>
<evidence type="ECO:0000259" key="13">
    <source>
        <dbReference type="Pfam" id="PF00334"/>
    </source>
</evidence>
<comment type="similarity">
    <text evidence="11">Belongs to the NDK family.</text>
</comment>
<comment type="function">
    <text evidence="1">Major role in the synthesis of nucleoside triphosphates other than ATP.</text>
</comment>
<evidence type="ECO:0000256" key="10">
    <source>
        <dbReference type="ARBA" id="ARBA00023306"/>
    </source>
</evidence>
<organism evidence="14 15">
    <name type="scientific">Periophthalmus magnuspinnatus</name>
    <dbReference type="NCBI Taxonomy" id="409849"/>
    <lineage>
        <taxon>Eukaryota</taxon>
        <taxon>Metazoa</taxon>
        <taxon>Chordata</taxon>
        <taxon>Craniata</taxon>
        <taxon>Vertebrata</taxon>
        <taxon>Euteleostomi</taxon>
        <taxon>Actinopterygii</taxon>
        <taxon>Neopterygii</taxon>
        <taxon>Teleostei</taxon>
        <taxon>Neoteleostei</taxon>
        <taxon>Acanthomorphata</taxon>
        <taxon>Gobiaria</taxon>
        <taxon>Gobiiformes</taxon>
        <taxon>Gobioidei</taxon>
        <taxon>Gobiidae</taxon>
        <taxon>Oxudercinae</taxon>
        <taxon>Periophthalmus</taxon>
    </lineage>
</organism>
<evidence type="ECO:0000256" key="1">
    <source>
        <dbReference type="ARBA" id="ARBA00003465"/>
    </source>
</evidence>
<proteinExistence type="inferred from homology"/>
<evidence type="ECO:0000313" key="15">
    <source>
        <dbReference type="Proteomes" id="UP000261520"/>
    </source>
</evidence>
<dbReference type="Gene3D" id="3.40.30.10">
    <property type="entry name" value="Glutaredoxin"/>
    <property type="match status" value="1"/>
</dbReference>
<name>A0A3B4ACD0_9GOBI</name>
<evidence type="ECO:0000256" key="3">
    <source>
        <dbReference type="ARBA" id="ARBA00004466"/>
    </source>
</evidence>
<dbReference type="Ensembl" id="ENSPMGT00000015321.1">
    <property type="protein sequence ID" value="ENSPMGP00000014360.1"/>
    <property type="gene ID" value="ENSPMGG00000011765.1"/>
</dbReference>
<comment type="subcellular location">
    <subcellularLocation>
        <location evidence="5">Cell projection</location>
        <location evidence="5">Lamellipodium</location>
    </subcellularLocation>
    <subcellularLocation>
        <location evidence="3">Cell projection</location>
        <location evidence="3">Ruffle</location>
    </subcellularLocation>
    <subcellularLocation>
        <location evidence="4">Cytoplasm</location>
    </subcellularLocation>
    <subcellularLocation>
        <location evidence="2">Nucleus</location>
    </subcellularLocation>
</comment>
<dbReference type="GO" id="GO:0030027">
    <property type="term" value="C:lamellipodium"/>
    <property type="evidence" value="ECO:0007669"/>
    <property type="project" value="UniProtKB-SubCell"/>
</dbReference>
<evidence type="ECO:0000256" key="11">
    <source>
        <dbReference type="PROSITE-ProRule" id="PRU00706"/>
    </source>
</evidence>
<dbReference type="Gene3D" id="3.30.70.141">
    <property type="entry name" value="Nucleoside diphosphate kinase-like domain"/>
    <property type="match status" value="1"/>
</dbReference>
<evidence type="ECO:0000313" key="14">
    <source>
        <dbReference type="Ensembl" id="ENSPMGP00000014360.1"/>
    </source>
</evidence>
<dbReference type="InterPro" id="IPR036850">
    <property type="entry name" value="NDK-like_dom_sf"/>
</dbReference>
<evidence type="ECO:0000256" key="8">
    <source>
        <dbReference type="ARBA" id="ARBA00022723"/>
    </source>
</evidence>
<dbReference type="PROSITE" id="PS00194">
    <property type="entry name" value="THIOREDOXIN_1"/>
    <property type="match status" value="1"/>
</dbReference>
<dbReference type="PROSITE" id="PS51374">
    <property type="entry name" value="NDPK_LIKE"/>
    <property type="match status" value="1"/>
</dbReference>
<accession>A0A3B4ACD0</accession>
<evidence type="ECO:0000256" key="2">
    <source>
        <dbReference type="ARBA" id="ARBA00004123"/>
    </source>
</evidence>
<keyword evidence="7" id="KW-0963">Cytoplasm</keyword>
<dbReference type="InterPro" id="IPR034907">
    <property type="entry name" value="NDK-like_dom"/>
</dbReference>
<dbReference type="Pfam" id="PF00334">
    <property type="entry name" value="NDK"/>
    <property type="match status" value="1"/>
</dbReference>
<dbReference type="InterPro" id="IPR036249">
    <property type="entry name" value="Thioredoxin-like_sf"/>
</dbReference>